<dbReference type="PANTHER" id="PTHR43166:SF30">
    <property type="entry name" value="METHIONINE IMPORT ATP-BINDING PROTEIN METN"/>
    <property type="match status" value="1"/>
</dbReference>
<evidence type="ECO:0000313" key="9">
    <source>
        <dbReference type="EMBL" id="RGL10161.1"/>
    </source>
</evidence>
<keyword evidence="5" id="KW-1278">Translocase</keyword>
<keyword evidence="1" id="KW-0813">Transport</keyword>
<protein>
    <submittedName>
        <fullName evidence="9">ATP-binding cassette domain-containing protein</fullName>
    </submittedName>
</protein>
<dbReference type="InterPro" id="IPR003439">
    <property type="entry name" value="ABC_transporter-like_ATP-bd"/>
</dbReference>
<dbReference type="Gene3D" id="3.40.50.300">
    <property type="entry name" value="P-loop containing nucleotide triphosphate hydrolases"/>
    <property type="match status" value="1"/>
</dbReference>
<evidence type="ECO:0000256" key="4">
    <source>
        <dbReference type="ARBA" id="ARBA00022840"/>
    </source>
</evidence>
<dbReference type="PANTHER" id="PTHR43166">
    <property type="entry name" value="AMINO ACID IMPORT ATP-BINDING PROTEIN"/>
    <property type="match status" value="1"/>
</dbReference>
<dbReference type="InterPro" id="IPR003593">
    <property type="entry name" value="AAA+_ATPase"/>
</dbReference>
<evidence type="ECO:0000256" key="6">
    <source>
        <dbReference type="ARBA" id="ARBA00022970"/>
    </source>
</evidence>
<dbReference type="SUPFAM" id="SSF52540">
    <property type="entry name" value="P-loop containing nucleoside triphosphate hydrolases"/>
    <property type="match status" value="1"/>
</dbReference>
<feature type="domain" description="ABC transporter" evidence="8">
    <location>
        <begin position="52"/>
        <end position="291"/>
    </location>
</feature>
<dbReference type="InterPro" id="IPR050086">
    <property type="entry name" value="MetN_ABC_transporter-like"/>
</dbReference>
<evidence type="ECO:0000256" key="5">
    <source>
        <dbReference type="ARBA" id="ARBA00022967"/>
    </source>
</evidence>
<evidence type="ECO:0000256" key="7">
    <source>
        <dbReference type="ARBA" id="ARBA00023136"/>
    </source>
</evidence>
<evidence type="ECO:0000313" key="10">
    <source>
        <dbReference type="Proteomes" id="UP000260943"/>
    </source>
</evidence>
<reference evidence="9 10" key="1">
    <citation type="submission" date="2018-08" db="EMBL/GenBank/DDBJ databases">
        <title>A genome reference for cultivated species of the human gut microbiota.</title>
        <authorList>
            <person name="Zou Y."/>
            <person name="Xue W."/>
            <person name="Luo G."/>
        </authorList>
    </citation>
    <scope>NUCLEOTIDE SEQUENCE [LARGE SCALE GENOMIC DNA]</scope>
    <source>
        <strain evidence="9 10">TF08-14</strain>
    </source>
</reference>
<comment type="caution">
    <text evidence="9">The sequence shown here is derived from an EMBL/GenBank/DDBJ whole genome shotgun (WGS) entry which is preliminary data.</text>
</comment>
<dbReference type="InterPro" id="IPR027417">
    <property type="entry name" value="P-loop_NTPase"/>
</dbReference>
<keyword evidence="6" id="KW-0029">Amino-acid transport</keyword>
<dbReference type="GO" id="GO:0005524">
    <property type="term" value="F:ATP binding"/>
    <property type="evidence" value="ECO:0007669"/>
    <property type="project" value="UniProtKB-KW"/>
</dbReference>
<dbReference type="GO" id="GO:0016887">
    <property type="term" value="F:ATP hydrolysis activity"/>
    <property type="evidence" value="ECO:0007669"/>
    <property type="project" value="InterPro"/>
</dbReference>
<evidence type="ECO:0000256" key="3">
    <source>
        <dbReference type="ARBA" id="ARBA00022741"/>
    </source>
</evidence>
<dbReference type="PROSITE" id="PS50893">
    <property type="entry name" value="ABC_TRANSPORTER_2"/>
    <property type="match status" value="1"/>
</dbReference>
<dbReference type="EMBL" id="QSRJ01000006">
    <property type="protein sequence ID" value="RGL10161.1"/>
    <property type="molecule type" value="Genomic_DNA"/>
</dbReference>
<keyword evidence="3" id="KW-0547">Nucleotide-binding</keyword>
<dbReference type="GO" id="GO:0006865">
    <property type="term" value="P:amino acid transport"/>
    <property type="evidence" value="ECO:0007669"/>
    <property type="project" value="UniProtKB-KW"/>
</dbReference>
<dbReference type="RefSeq" id="WP_117679655.1">
    <property type="nucleotide sequence ID" value="NZ_QSRJ01000006.1"/>
</dbReference>
<keyword evidence="2" id="KW-1003">Cell membrane</keyword>
<keyword evidence="7" id="KW-0472">Membrane</keyword>
<dbReference type="Proteomes" id="UP000260943">
    <property type="component" value="Unassembled WGS sequence"/>
</dbReference>
<accession>A0A3E4QSW4</accession>
<dbReference type="Pfam" id="PF00005">
    <property type="entry name" value="ABC_tran"/>
    <property type="match status" value="1"/>
</dbReference>
<dbReference type="PROSITE" id="PS00211">
    <property type="entry name" value="ABC_TRANSPORTER_1"/>
    <property type="match status" value="1"/>
</dbReference>
<dbReference type="SMART" id="SM00382">
    <property type="entry name" value="AAA"/>
    <property type="match status" value="1"/>
</dbReference>
<dbReference type="InterPro" id="IPR017871">
    <property type="entry name" value="ABC_transporter-like_CS"/>
</dbReference>
<evidence type="ECO:0000259" key="8">
    <source>
        <dbReference type="PROSITE" id="PS50893"/>
    </source>
</evidence>
<proteinExistence type="predicted"/>
<gene>
    <name evidence="9" type="ORF">DXC81_06150</name>
</gene>
<evidence type="ECO:0000256" key="2">
    <source>
        <dbReference type="ARBA" id="ARBA00022475"/>
    </source>
</evidence>
<dbReference type="AlphaFoldDB" id="A0A3E4QSW4"/>
<name>A0A3E4QSW4_9ACTN</name>
<sequence>MISIQHVSKTYDVPKKAARRARGKSAGIDTSYAASVSGTAVLAGAAVSQAAAEVADALRPAVRDGVVYALDDINIEIADGDIFGIIGMSGAGKSTLVRTINLLERPTSGRIVVDGQDVTDLAGSALRAYRRRVAMIFQNFGLLAQKTVIDNVCFPYLAANGKVTEANRVHALELLDRVGLAEKAHSYPSQLSGGQQQRVAIARALACEPEVILCDEATSALDPKSTNTILKLLRDINQETGVTLVVITHSMDVVQKICKNVAVLDSGRVVETGEVARVFAEPAAEATRVLLGKVDWDA</sequence>
<organism evidence="9 10">
    <name type="scientific">Collinsella tanakaei</name>
    <dbReference type="NCBI Taxonomy" id="626935"/>
    <lineage>
        <taxon>Bacteria</taxon>
        <taxon>Bacillati</taxon>
        <taxon>Actinomycetota</taxon>
        <taxon>Coriobacteriia</taxon>
        <taxon>Coriobacteriales</taxon>
        <taxon>Coriobacteriaceae</taxon>
        <taxon>Collinsella</taxon>
    </lineage>
</organism>
<evidence type="ECO:0000256" key="1">
    <source>
        <dbReference type="ARBA" id="ARBA00022448"/>
    </source>
</evidence>
<keyword evidence="4 9" id="KW-0067">ATP-binding</keyword>